<sequence>MALTPAAPHGIAKSGCTALAVQYRDGPTLTYLFNRATKIVEIMAAVRRAGRVQKVVLWDEMPKPDTGNARKVALS</sequence>
<proteinExistence type="predicted"/>
<dbReference type="Proteomes" id="UP001195965">
    <property type="component" value="Chromosome"/>
</dbReference>
<name>A0ACD5HIF7_9PROT</name>
<keyword evidence="2" id="KW-1185">Reference proteome</keyword>
<dbReference type="EMBL" id="CP127526">
    <property type="protein sequence ID" value="XRI74702.1"/>
    <property type="molecule type" value="Genomic_DNA"/>
</dbReference>
<organism evidence="1 2">
    <name type="scientific">Acidithiobacillus montserratensis</name>
    <dbReference type="NCBI Taxonomy" id="2729135"/>
    <lineage>
        <taxon>Bacteria</taxon>
        <taxon>Pseudomonadati</taxon>
        <taxon>Pseudomonadota</taxon>
        <taxon>Acidithiobacillia</taxon>
        <taxon>Acidithiobacillales</taxon>
        <taxon>Acidithiobacillaceae</taxon>
        <taxon>Acidithiobacillus</taxon>
    </lineage>
</organism>
<gene>
    <name evidence="1" type="ORF">HHS34_005770</name>
</gene>
<reference evidence="1 2" key="1">
    <citation type="journal article" date="2021" name="ISME J.">
        <title>Genomic evolution of the class Acidithiobacillia: deep-branching Proteobacteria living in extreme acidic conditions.</title>
        <authorList>
            <person name="Moya-Beltran A."/>
            <person name="Beard S."/>
            <person name="Rojas-Villalobos C."/>
            <person name="Issotta F."/>
            <person name="Gallardo Y."/>
            <person name="Ulloa R."/>
            <person name="Giaveno A."/>
            <person name="Degli Esposti M."/>
            <person name="Johnson D.B."/>
            <person name="Quatrini R."/>
        </authorList>
    </citation>
    <scope>NUCLEOTIDE SEQUENCE [LARGE SCALE GENOMIC DNA]</scope>
    <source>
        <strain evidence="1 2">GG1-14</strain>
    </source>
</reference>
<protein>
    <submittedName>
        <fullName evidence="1">Uncharacterized protein</fullName>
    </submittedName>
</protein>
<evidence type="ECO:0000313" key="1">
    <source>
        <dbReference type="EMBL" id="XRI74702.1"/>
    </source>
</evidence>
<accession>A0ACD5HIF7</accession>
<evidence type="ECO:0000313" key="2">
    <source>
        <dbReference type="Proteomes" id="UP001195965"/>
    </source>
</evidence>